<accession>A0ABS5SS75</accession>
<keyword evidence="2" id="KW-1185">Reference proteome</keyword>
<sequence>MPRIRLTVTRLYALNDERMVASKATAKIYVGDECIATEEISGLTETPVYKYIHHALPAGMPIHVEWDTPGFADMTAVEENDCPCCQDSDII</sequence>
<protein>
    <submittedName>
        <fullName evidence="1">Uncharacterized protein</fullName>
    </submittedName>
</protein>
<evidence type="ECO:0000313" key="2">
    <source>
        <dbReference type="Proteomes" id="UP000790096"/>
    </source>
</evidence>
<dbReference type="Proteomes" id="UP000790096">
    <property type="component" value="Unassembled WGS sequence"/>
</dbReference>
<dbReference type="RefSeq" id="WP_214235078.1">
    <property type="nucleotide sequence ID" value="NZ_JABBFR010000001.1"/>
</dbReference>
<reference evidence="1 2" key="1">
    <citation type="submission" date="2020-04" db="EMBL/GenBank/DDBJ databases">
        <title>Genome sequencing of Rosenbergiella species.</title>
        <authorList>
            <person name="Alvarez-Perez S."/>
            <person name="Lievens B."/>
        </authorList>
    </citation>
    <scope>NUCLEOTIDE SEQUENCE [LARGE SCALE GENOMIC DNA]</scope>
    <source>
        <strain evidence="1 2">S61</strain>
    </source>
</reference>
<name>A0ABS5SS75_9GAMM</name>
<dbReference type="EMBL" id="JABBFR010000001">
    <property type="protein sequence ID" value="MBT0722875.1"/>
    <property type="molecule type" value="Genomic_DNA"/>
</dbReference>
<gene>
    <name evidence="1" type="ORF">HH682_00150</name>
</gene>
<evidence type="ECO:0000313" key="1">
    <source>
        <dbReference type="EMBL" id="MBT0722875.1"/>
    </source>
</evidence>
<comment type="caution">
    <text evidence="1">The sequence shown here is derived from an EMBL/GenBank/DDBJ whole genome shotgun (WGS) entry which is preliminary data.</text>
</comment>
<organism evidence="1 2">
    <name type="scientific">Rosenbergiella gaditana</name>
    <dbReference type="NCBI Taxonomy" id="2726987"/>
    <lineage>
        <taxon>Bacteria</taxon>
        <taxon>Pseudomonadati</taxon>
        <taxon>Pseudomonadota</taxon>
        <taxon>Gammaproteobacteria</taxon>
        <taxon>Enterobacterales</taxon>
        <taxon>Erwiniaceae</taxon>
        <taxon>Rosenbergiella</taxon>
    </lineage>
</organism>
<proteinExistence type="predicted"/>